<comment type="caution">
    <text evidence="7">The sequence shown here is derived from an EMBL/GenBank/DDBJ whole genome shotgun (WGS) entry which is preliminary data.</text>
</comment>
<evidence type="ECO:0000256" key="5">
    <source>
        <dbReference type="SAM" id="MobiDB-lite"/>
    </source>
</evidence>
<accession>A0A7J0EFJ8</accession>
<keyword evidence="8" id="KW-1185">Reference proteome</keyword>
<sequence length="216" mass="24114">MENPNFGRNGGIKFPIGFRFRPTDEELVVHYLKRKVHSLPLPALIIPELHVFHTNPWDLPGDLREKRLLVKKKHIVGSNKRAVGVRKTLVFYGGKPLHGLRTNWVMHQYGLVGSETTTPNTIQKIMGEEWVVCCIYQRRRKSRKTGGKIDLSNGNKNRNVGNVMACILDISSDSGHPQASSDSCLSSSEITAEVSSKESDHEEATSANISFSTHLA</sequence>
<feature type="domain" description="NAC" evidence="6">
    <location>
        <begin position="1"/>
        <end position="138"/>
    </location>
</feature>
<dbReference type="EMBL" id="BJWL01000003">
    <property type="protein sequence ID" value="GFY85132.1"/>
    <property type="molecule type" value="Genomic_DNA"/>
</dbReference>
<protein>
    <submittedName>
        <fullName evidence="7">NAC domain containing protein 83</fullName>
    </submittedName>
</protein>
<keyword evidence="1" id="KW-0805">Transcription regulation</keyword>
<dbReference type="GO" id="GO:0006355">
    <property type="term" value="P:regulation of DNA-templated transcription"/>
    <property type="evidence" value="ECO:0007669"/>
    <property type="project" value="InterPro"/>
</dbReference>
<dbReference type="SUPFAM" id="SSF101941">
    <property type="entry name" value="NAC domain"/>
    <property type="match status" value="1"/>
</dbReference>
<dbReference type="GO" id="GO:0003677">
    <property type="term" value="F:DNA binding"/>
    <property type="evidence" value="ECO:0007669"/>
    <property type="project" value="UniProtKB-KW"/>
</dbReference>
<feature type="compositionally biased region" description="Basic and acidic residues" evidence="5">
    <location>
        <begin position="195"/>
        <end position="204"/>
    </location>
</feature>
<reference evidence="7 8" key="1">
    <citation type="submission" date="2019-07" db="EMBL/GenBank/DDBJ databases">
        <title>De Novo Assembly of kiwifruit Actinidia rufa.</title>
        <authorList>
            <person name="Sugita-Konishi S."/>
            <person name="Sato K."/>
            <person name="Mori E."/>
            <person name="Abe Y."/>
            <person name="Kisaki G."/>
            <person name="Hamano K."/>
            <person name="Suezawa K."/>
            <person name="Otani M."/>
            <person name="Fukuda T."/>
            <person name="Manabe T."/>
            <person name="Gomi K."/>
            <person name="Tabuchi M."/>
            <person name="Akimitsu K."/>
            <person name="Kataoka I."/>
        </authorList>
    </citation>
    <scope>NUCLEOTIDE SEQUENCE [LARGE SCALE GENOMIC DNA]</scope>
    <source>
        <strain evidence="8">cv. Fuchu</strain>
    </source>
</reference>
<dbReference type="InterPro" id="IPR003441">
    <property type="entry name" value="NAC-dom"/>
</dbReference>
<feature type="compositionally biased region" description="Polar residues" evidence="5">
    <location>
        <begin position="205"/>
        <end position="216"/>
    </location>
</feature>
<dbReference type="PANTHER" id="PTHR31719">
    <property type="entry name" value="NAC TRANSCRIPTION FACTOR 56"/>
    <property type="match status" value="1"/>
</dbReference>
<dbReference type="OrthoDB" id="676820at2759"/>
<evidence type="ECO:0000256" key="4">
    <source>
        <dbReference type="ARBA" id="ARBA00023242"/>
    </source>
</evidence>
<feature type="compositionally biased region" description="Polar residues" evidence="5">
    <location>
        <begin position="178"/>
        <end position="194"/>
    </location>
</feature>
<proteinExistence type="predicted"/>
<organism evidence="7 8">
    <name type="scientific">Actinidia rufa</name>
    <dbReference type="NCBI Taxonomy" id="165716"/>
    <lineage>
        <taxon>Eukaryota</taxon>
        <taxon>Viridiplantae</taxon>
        <taxon>Streptophyta</taxon>
        <taxon>Embryophyta</taxon>
        <taxon>Tracheophyta</taxon>
        <taxon>Spermatophyta</taxon>
        <taxon>Magnoliopsida</taxon>
        <taxon>eudicotyledons</taxon>
        <taxon>Gunneridae</taxon>
        <taxon>Pentapetalae</taxon>
        <taxon>asterids</taxon>
        <taxon>Ericales</taxon>
        <taxon>Actinidiaceae</taxon>
        <taxon>Actinidia</taxon>
    </lineage>
</organism>
<evidence type="ECO:0000259" key="6">
    <source>
        <dbReference type="PROSITE" id="PS51005"/>
    </source>
</evidence>
<keyword evidence="3" id="KW-0804">Transcription</keyword>
<keyword evidence="2" id="KW-0238">DNA-binding</keyword>
<dbReference type="Proteomes" id="UP000585474">
    <property type="component" value="Unassembled WGS sequence"/>
</dbReference>
<dbReference type="PANTHER" id="PTHR31719:SF130">
    <property type="entry name" value="NAC DOMAIN-CONTAINING PROTEIN 18"/>
    <property type="match status" value="1"/>
</dbReference>
<dbReference type="Gene3D" id="2.170.150.80">
    <property type="entry name" value="NAC domain"/>
    <property type="match status" value="2"/>
</dbReference>
<evidence type="ECO:0000313" key="8">
    <source>
        <dbReference type="Proteomes" id="UP000585474"/>
    </source>
</evidence>
<keyword evidence="4" id="KW-0539">Nucleus</keyword>
<dbReference type="AlphaFoldDB" id="A0A7J0EFJ8"/>
<evidence type="ECO:0000313" key="7">
    <source>
        <dbReference type="EMBL" id="GFY85132.1"/>
    </source>
</evidence>
<feature type="region of interest" description="Disordered" evidence="5">
    <location>
        <begin position="178"/>
        <end position="216"/>
    </location>
</feature>
<evidence type="ECO:0000256" key="2">
    <source>
        <dbReference type="ARBA" id="ARBA00023125"/>
    </source>
</evidence>
<evidence type="ECO:0000256" key="1">
    <source>
        <dbReference type="ARBA" id="ARBA00023015"/>
    </source>
</evidence>
<gene>
    <name evidence="7" type="ORF">Acr_03g0019060</name>
</gene>
<evidence type="ECO:0000256" key="3">
    <source>
        <dbReference type="ARBA" id="ARBA00023163"/>
    </source>
</evidence>
<dbReference type="Pfam" id="PF02365">
    <property type="entry name" value="NAM"/>
    <property type="match status" value="2"/>
</dbReference>
<name>A0A7J0EFJ8_9ERIC</name>
<dbReference type="InterPro" id="IPR036093">
    <property type="entry name" value="NAC_dom_sf"/>
</dbReference>
<dbReference type="PROSITE" id="PS51005">
    <property type="entry name" value="NAC"/>
    <property type="match status" value="1"/>
</dbReference>